<dbReference type="PANTHER" id="PTHR43409:SF16">
    <property type="entry name" value="SLR0320 PROTEIN"/>
    <property type="match status" value="1"/>
</dbReference>
<dbReference type="GO" id="GO:0051539">
    <property type="term" value="F:4 iron, 4 sulfur cluster binding"/>
    <property type="evidence" value="ECO:0007669"/>
    <property type="project" value="UniProtKB-KW"/>
</dbReference>
<evidence type="ECO:0000256" key="3">
    <source>
        <dbReference type="ARBA" id="ARBA00022723"/>
    </source>
</evidence>
<proteinExistence type="predicted"/>
<dbReference type="PROSITE" id="PS51332">
    <property type="entry name" value="B12_BINDING"/>
    <property type="match status" value="1"/>
</dbReference>
<evidence type="ECO:0000256" key="1">
    <source>
        <dbReference type="ARBA" id="ARBA00001966"/>
    </source>
</evidence>
<dbReference type="PANTHER" id="PTHR43409">
    <property type="entry name" value="ANAEROBIC MAGNESIUM-PROTOPORPHYRIN IX MONOMETHYL ESTER CYCLASE-RELATED"/>
    <property type="match status" value="1"/>
</dbReference>
<dbReference type="EMBL" id="DTHB01000046">
    <property type="protein sequence ID" value="HGB14930.1"/>
    <property type="molecule type" value="Genomic_DNA"/>
</dbReference>
<dbReference type="AlphaFoldDB" id="A0A7C3WI41"/>
<sequence length="287" mass="32773">MRLLFLSPNRLRLVAPPLPLGLAAVVADAALEHDVKVVDFMFAQDPYAEVRQALADFHPHFVCISLRNIDNQDSRHSETYFPEVRELIRFLRSLTDAPVIVGGSGFSIMPRPFMDYLEADFGLVGEGEQQLRIFLGHWPEKRWSHCPGLVWGQAGVWHCNPLQLVESLESLPPPALEYFTPHLYHEAPGTAKLPGMIPVQSRRGCPMKCIYCTTPLLEGRRVRFWSPETVASRMAAWHEKWGLTRFFFVDSIFNHPLDYARRLCQAIKALNLPLEWACIINPAYPDR</sequence>
<dbReference type="GO" id="GO:0005829">
    <property type="term" value="C:cytosol"/>
    <property type="evidence" value="ECO:0007669"/>
    <property type="project" value="TreeGrafter"/>
</dbReference>
<comment type="cofactor">
    <cofactor evidence="1">
        <name>[4Fe-4S] cluster</name>
        <dbReference type="ChEBI" id="CHEBI:49883"/>
    </cofactor>
</comment>
<dbReference type="InterPro" id="IPR006158">
    <property type="entry name" value="Cobalamin-bd"/>
</dbReference>
<dbReference type="GO" id="GO:0031419">
    <property type="term" value="F:cobalamin binding"/>
    <property type="evidence" value="ECO:0007669"/>
    <property type="project" value="InterPro"/>
</dbReference>
<accession>A0A7C3WI41</accession>
<evidence type="ECO:0000256" key="4">
    <source>
        <dbReference type="ARBA" id="ARBA00023004"/>
    </source>
</evidence>
<dbReference type="InterPro" id="IPR051198">
    <property type="entry name" value="BchE-like"/>
</dbReference>
<evidence type="ECO:0000259" key="6">
    <source>
        <dbReference type="PROSITE" id="PS51332"/>
    </source>
</evidence>
<dbReference type="Pfam" id="PF02310">
    <property type="entry name" value="B12-binding"/>
    <property type="match status" value="1"/>
</dbReference>
<evidence type="ECO:0000313" key="7">
    <source>
        <dbReference type="EMBL" id="HGB14930.1"/>
    </source>
</evidence>
<reference evidence="7" key="1">
    <citation type="journal article" date="2020" name="mSystems">
        <title>Genome- and Community-Level Interaction Insights into Carbon Utilization and Element Cycling Functions of Hydrothermarchaeota in Hydrothermal Sediment.</title>
        <authorList>
            <person name="Zhou Z."/>
            <person name="Liu Y."/>
            <person name="Xu W."/>
            <person name="Pan J."/>
            <person name="Luo Z.H."/>
            <person name="Li M."/>
        </authorList>
    </citation>
    <scope>NUCLEOTIDE SEQUENCE [LARGE SCALE GENOMIC DNA]</scope>
    <source>
        <strain evidence="7">SpSt-776</strain>
    </source>
</reference>
<feature type="domain" description="B12-binding" evidence="6">
    <location>
        <begin position="1"/>
        <end position="145"/>
    </location>
</feature>
<keyword evidence="3" id="KW-0479">Metal-binding</keyword>
<protein>
    <recommendedName>
        <fullName evidence="6">B12-binding domain-containing protein</fullName>
    </recommendedName>
</protein>
<evidence type="ECO:0000256" key="2">
    <source>
        <dbReference type="ARBA" id="ARBA00022691"/>
    </source>
</evidence>
<dbReference type="GO" id="GO:0046872">
    <property type="term" value="F:metal ion binding"/>
    <property type="evidence" value="ECO:0007669"/>
    <property type="project" value="UniProtKB-KW"/>
</dbReference>
<dbReference type="SUPFAM" id="SSF102114">
    <property type="entry name" value="Radical SAM enzymes"/>
    <property type="match status" value="1"/>
</dbReference>
<evidence type="ECO:0000256" key="5">
    <source>
        <dbReference type="ARBA" id="ARBA00023014"/>
    </source>
</evidence>
<dbReference type="InterPro" id="IPR007197">
    <property type="entry name" value="rSAM"/>
</dbReference>
<dbReference type="SFLD" id="SFLDS00029">
    <property type="entry name" value="Radical_SAM"/>
    <property type="match status" value="1"/>
</dbReference>
<keyword evidence="4" id="KW-0408">Iron</keyword>
<name>A0A7C3WI41_9BACT</name>
<dbReference type="SFLD" id="SFLDG01123">
    <property type="entry name" value="methyltransferase_(Class_B)"/>
    <property type="match status" value="1"/>
</dbReference>
<gene>
    <name evidence="7" type="ORF">ENV62_06830</name>
</gene>
<dbReference type="InterPro" id="IPR058240">
    <property type="entry name" value="rSAM_sf"/>
</dbReference>
<comment type="caution">
    <text evidence="7">The sequence shown here is derived from an EMBL/GenBank/DDBJ whole genome shotgun (WGS) entry which is preliminary data.</text>
</comment>
<dbReference type="Gene3D" id="3.40.50.280">
    <property type="entry name" value="Cobalamin-binding domain"/>
    <property type="match status" value="1"/>
</dbReference>
<keyword evidence="5" id="KW-0411">Iron-sulfur</keyword>
<keyword evidence="2" id="KW-0949">S-adenosyl-L-methionine</keyword>
<organism evidence="7">
    <name type="scientific">Desulfobacca acetoxidans</name>
    <dbReference type="NCBI Taxonomy" id="60893"/>
    <lineage>
        <taxon>Bacteria</taxon>
        <taxon>Pseudomonadati</taxon>
        <taxon>Thermodesulfobacteriota</taxon>
        <taxon>Desulfobaccia</taxon>
        <taxon>Desulfobaccales</taxon>
        <taxon>Desulfobaccaceae</taxon>
        <taxon>Desulfobacca</taxon>
    </lineage>
</organism>
<dbReference type="SFLD" id="SFLDG01082">
    <property type="entry name" value="B12-binding_domain_containing"/>
    <property type="match status" value="1"/>
</dbReference>
<dbReference type="InterPro" id="IPR034466">
    <property type="entry name" value="Methyltransferase_Class_B"/>
</dbReference>